<evidence type="ECO:0000256" key="1">
    <source>
        <dbReference type="SAM" id="MobiDB-lite"/>
    </source>
</evidence>
<dbReference type="RefSeq" id="WP_187247604.1">
    <property type="nucleotide sequence ID" value="NZ_BAAAOK010000003.1"/>
</dbReference>
<feature type="transmembrane region" description="Helical" evidence="2">
    <location>
        <begin position="46"/>
        <end position="68"/>
    </location>
</feature>
<proteinExistence type="predicted"/>
<protein>
    <recommendedName>
        <fullName evidence="5">LapA family protein</fullName>
    </recommendedName>
</protein>
<evidence type="ECO:0000313" key="4">
    <source>
        <dbReference type="Proteomes" id="UP000805614"/>
    </source>
</evidence>
<evidence type="ECO:0000313" key="3">
    <source>
        <dbReference type="EMBL" id="MBC6470566.1"/>
    </source>
</evidence>
<keyword evidence="2" id="KW-1133">Transmembrane helix</keyword>
<evidence type="ECO:0000256" key="2">
    <source>
        <dbReference type="SAM" id="Phobius"/>
    </source>
</evidence>
<dbReference type="Proteomes" id="UP000805614">
    <property type="component" value="Unassembled WGS sequence"/>
</dbReference>
<name>A0ABR7M0D7_9ACTN</name>
<accession>A0ABR7M0D7</accession>
<gene>
    <name evidence="3" type="ORF">HKK74_34510</name>
</gene>
<sequence length="124" mass="13308">MIFLGLVLAAAAAVTGVSIVLDNTGATELTVFGDSVPGITSQWHVFLAGAAVATVFLAGFSMAALGLGRAIRVRKELRDLRDEHEESMTTMEMEKRQLQRELARARRDSSTGAIPQQPMVPHSS</sequence>
<dbReference type="EMBL" id="JABVEC010000043">
    <property type="protein sequence ID" value="MBC6470566.1"/>
    <property type="molecule type" value="Genomic_DNA"/>
</dbReference>
<keyword evidence="4" id="KW-1185">Reference proteome</keyword>
<feature type="compositionally biased region" description="Basic and acidic residues" evidence="1">
    <location>
        <begin position="84"/>
        <end position="109"/>
    </location>
</feature>
<keyword evidence="2" id="KW-0812">Transmembrane</keyword>
<organism evidence="3 4">
    <name type="scientific">Actinomadura alba</name>
    <dbReference type="NCBI Taxonomy" id="406431"/>
    <lineage>
        <taxon>Bacteria</taxon>
        <taxon>Bacillati</taxon>
        <taxon>Actinomycetota</taxon>
        <taxon>Actinomycetes</taxon>
        <taxon>Streptosporangiales</taxon>
        <taxon>Thermomonosporaceae</taxon>
        <taxon>Actinomadura</taxon>
    </lineage>
</organism>
<reference evidence="3 4" key="1">
    <citation type="submission" date="2020-06" db="EMBL/GenBank/DDBJ databases">
        <title>Actinomadura xiongansis sp. nov., isolated from soil of Baiyangdian.</title>
        <authorList>
            <person name="Zhang X."/>
        </authorList>
    </citation>
    <scope>NUCLEOTIDE SEQUENCE [LARGE SCALE GENOMIC DNA]</scope>
    <source>
        <strain evidence="3 4">HBUM206468</strain>
    </source>
</reference>
<evidence type="ECO:0008006" key="5">
    <source>
        <dbReference type="Google" id="ProtNLM"/>
    </source>
</evidence>
<feature type="region of interest" description="Disordered" evidence="1">
    <location>
        <begin position="84"/>
        <end position="124"/>
    </location>
</feature>
<comment type="caution">
    <text evidence="3">The sequence shown here is derived from an EMBL/GenBank/DDBJ whole genome shotgun (WGS) entry which is preliminary data.</text>
</comment>
<keyword evidence="2" id="KW-0472">Membrane</keyword>